<dbReference type="RefSeq" id="WP_198737394.1">
    <property type="nucleotide sequence ID" value="NZ_JAEIOS010000009.1"/>
</dbReference>
<dbReference type="PANTHER" id="PTHR43682:SF1">
    <property type="entry name" value="LACTATE UTILIZATION PROTEIN C"/>
    <property type="match status" value="1"/>
</dbReference>
<dbReference type="Gene3D" id="3.40.50.10420">
    <property type="entry name" value="NagB/RpiA/CoA transferase-like"/>
    <property type="match status" value="1"/>
</dbReference>
<organism evidence="2 3">
    <name type="scientific">Corynebacterium meridianum</name>
    <dbReference type="NCBI Taxonomy" id="2765363"/>
    <lineage>
        <taxon>Bacteria</taxon>
        <taxon>Bacillati</taxon>
        <taxon>Actinomycetota</taxon>
        <taxon>Actinomycetes</taxon>
        <taxon>Mycobacteriales</taxon>
        <taxon>Corynebacteriaceae</taxon>
        <taxon>Corynebacterium</taxon>
    </lineage>
</organism>
<proteinExistence type="predicted"/>
<sequence length="223" mass="24635">MSTDTRSALDRSTNAAAKKEILKRIRNAHKLANTAPGPVEVPREYNFEPDMDWPEIKEILIDRLLDYKAIVEESIPDKVGDTITSILRDRGAHTVRYAEGLDAELFSGFDGDAGPDDWDTDPRLLNEVDVVVTDSRVTSAQTGTICLETGPECGRRALTLVPDCHICIVRRDSVVYGIPAMIERLDRRQPITMISGPSATSDIELSRVEGVHGPRTLIVVIVD</sequence>
<accession>A0A934HZ77</accession>
<protein>
    <submittedName>
        <fullName evidence="2">LUD domain-containing protein</fullName>
    </submittedName>
</protein>
<dbReference type="PANTHER" id="PTHR43682">
    <property type="entry name" value="LACTATE UTILIZATION PROTEIN C"/>
    <property type="match status" value="1"/>
</dbReference>
<dbReference type="InterPro" id="IPR024185">
    <property type="entry name" value="FTHF_cligase-like_sf"/>
</dbReference>
<reference evidence="2" key="1">
    <citation type="submission" date="2020-12" db="EMBL/GenBank/DDBJ databases">
        <title>Genome public.</title>
        <authorList>
            <person name="Sun Q."/>
        </authorList>
    </citation>
    <scope>NUCLEOTIDE SEQUENCE</scope>
    <source>
        <strain evidence="2">CCM 8863</strain>
    </source>
</reference>
<evidence type="ECO:0000313" key="2">
    <source>
        <dbReference type="EMBL" id="MBI8988345.1"/>
    </source>
</evidence>
<gene>
    <name evidence="2" type="ORF">JDV75_00995</name>
</gene>
<dbReference type="InterPro" id="IPR037171">
    <property type="entry name" value="NagB/RpiA_transferase-like"/>
</dbReference>
<dbReference type="Pfam" id="PF02589">
    <property type="entry name" value="LUD_dom"/>
    <property type="match status" value="1"/>
</dbReference>
<dbReference type="EMBL" id="JAEIOS010000009">
    <property type="protein sequence ID" value="MBI8988345.1"/>
    <property type="molecule type" value="Genomic_DNA"/>
</dbReference>
<dbReference type="AlphaFoldDB" id="A0A934HZ77"/>
<keyword evidence="3" id="KW-1185">Reference proteome</keyword>
<dbReference type="InterPro" id="IPR003741">
    <property type="entry name" value="LUD_dom"/>
</dbReference>
<comment type="caution">
    <text evidence="2">The sequence shown here is derived from an EMBL/GenBank/DDBJ whole genome shotgun (WGS) entry which is preliminary data.</text>
</comment>
<name>A0A934HZ77_9CORY</name>
<evidence type="ECO:0000313" key="3">
    <source>
        <dbReference type="Proteomes" id="UP000645966"/>
    </source>
</evidence>
<dbReference type="SUPFAM" id="SSF100950">
    <property type="entry name" value="NagB/RpiA/CoA transferase-like"/>
    <property type="match status" value="1"/>
</dbReference>
<dbReference type="Proteomes" id="UP000645966">
    <property type="component" value="Unassembled WGS sequence"/>
</dbReference>
<evidence type="ECO:0000259" key="1">
    <source>
        <dbReference type="Pfam" id="PF02589"/>
    </source>
</evidence>
<feature type="domain" description="LUD" evidence="1">
    <location>
        <begin position="123"/>
        <end position="222"/>
    </location>
</feature>